<reference evidence="3" key="1">
    <citation type="journal article" date="2015" name="Nature">
        <title>Complex archaea that bridge the gap between prokaryotes and eukaryotes.</title>
        <authorList>
            <person name="Spang A."/>
            <person name="Saw J.H."/>
            <person name="Jorgensen S.L."/>
            <person name="Zaremba-Niedzwiedzka K."/>
            <person name="Martijn J."/>
            <person name="Lind A.E."/>
            <person name="van Eijk R."/>
            <person name="Schleper C."/>
            <person name="Guy L."/>
            <person name="Ettema T.J."/>
        </authorList>
    </citation>
    <scope>NUCLEOTIDE SEQUENCE</scope>
</reference>
<dbReference type="GO" id="GO:0004821">
    <property type="term" value="F:histidine-tRNA ligase activity"/>
    <property type="evidence" value="ECO:0007669"/>
    <property type="project" value="TreeGrafter"/>
</dbReference>
<gene>
    <name evidence="3" type="ORF">LCGC14_1867350</name>
</gene>
<dbReference type="InterPro" id="IPR004516">
    <property type="entry name" value="HisRS/HisZ"/>
</dbReference>
<feature type="coiled-coil region" evidence="1">
    <location>
        <begin position="3"/>
        <end position="30"/>
    </location>
</feature>
<dbReference type="GO" id="GO:0005737">
    <property type="term" value="C:cytoplasm"/>
    <property type="evidence" value="ECO:0007669"/>
    <property type="project" value="InterPro"/>
</dbReference>
<evidence type="ECO:0000259" key="2">
    <source>
        <dbReference type="PROSITE" id="PS50862"/>
    </source>
</evidence>
<dbReference type="EMBL" id="LAZR01018994">
    <property type="protein sequence ID" value="KKL94170.1"/>
    <property type="molecule type" value="Genomic_DNA"/>
</dbReference>
<keyword evidence="1" id="KW-0175">Coiled coil</keyword>
<accession>A0A0F9IK25</accession>
<dbReference type="PANTHER" id="PTHR43707">
    <property type="entry name" value="HISTIDYL-TRNA SYNTHETASE"/>
    <property type="match status" value="1"/>
</dbReference>
<dbReference type="Pfam" id="PF13393">
    <property type="entry name" value="tRNA-synt_His"/>
    <property type="match status" value="1"/>
</dbReference>
<dbReference type="SUPFAM" id="SSF55681">
    <property type="entry name" value="Class II aaRS and biotin synthetases"/>
    <property type="match status" value="1"/>
</dbReference>
<organism evidence="3">
    <name type="scientific">marine sediment metagenome</name>
    <dbReference type="NCBI Taxonomy" id="412755"/>
    <lineage>
        <taxon>unclassified sequences</taxon>
        <taxon>metagenomes</taxon>
        <taxon>ecological metagenomes</taxon>
    </lineage>
</organism>
<dbReference type="Gene3D" id="3.30.930.10">
    <property type="entry name" value="Bira Bifunctional Protein, Domain 2"/>
    <property type="match status" value="1"/>
</dbReference>
<evidence type="ECO:0000313" key="3">
    <source>
        <dbReference type="EMBL" id="KKL94170.1"/>
    </source>
</evidence>
<dbReference type="CDD" id="cd00773">
    <property type="entry name" value="HisRS-like_core"/>
    <property type="match status" value="1"/>
</dbReference>
<name>A0A0F9IK25_9ZZZZ</name>
<dbReference type="PROSITE" id="PS50862">
    <property type="entry name" value="AA_TRNA_LIGASE_II"/>
    <property type="match status" value="1"/>
</dbReference>
<dbReference type="GO" id="GO:0006427">
    <property type="term" value="P:histidyl-tRNA aminoacylation"/>
    <property type="evidence" value="ECO:0007669"/>
    <property type="project" value="TreeGrafter"/>
</dbReference>
<sequence>MSQEDIRREIEDFDYQIERLSQDIRQYESIDEQSNDVLEDLEDSYRRMIQLLRKNILNFENLKITTKESFYDEIFNYKEKELDYDEKYIITSERLRGSKNVHFSTYLRLNSKIYDLFLLKRNKIVHHHPQSDINIPEFLNKTVASEYEKMISNLDKAIDSTETELGNLRDNYENYIHFKDLYEILGDLYVHKVLLRSEKQLFLGIIKKESYFNKTDESKKALNFYNIAIDFGRKFEDGDTSYLTYRADNYLEIFKDFMFKDKLGNLKEITDLKEKRNYIEEKFRIWEKYTKNRFSTKPLKGMKDFLPGDLREVNWVLGILKDIADRYSYEEFEAPILEPIEIFAAKSSYELVYEQSFYVEKFEDKKIILRPELTPSLARIVAKKFQELKKPIRWYSIPICFRYEQPQRGRLRSFKQVNFDILGEESLYGDLEIFNIIVDIFNEFGATSEQFQIYYNSRRFMDSLCKLILEISEEELPLVFKILDKSNKMDENEFEKFVIDTFQNEVSIQGILKLKDAKNIGDLLKRFEEIPENFYSSKGYLELIKFERLIKEADISDYCTFSSGTVRGLDYYTGIIYEVFDTGTENIR</sequence>
<dbReference type="PANTHER" id="PTHR43707:SF1">
    <property type="entry name" value="HISTIDINE--TRNA LIGASE, MITOCHONDRIAL-RELATED"/>
    <property type="match status" value="1"/>
</dbReference>
<comment type="caution">
    <text evidence="3">The sequence shown here is derived from an EMBL/GenBank/DDBJ whole genome shotgun (WGS) entry which is preliminary data.</text>
</comment>
<evidence type="ECO:0000256" key="1">
    <source>
        <dbReference type="SAM" id="Coils"/>
    </source>
</evidence>
<dbReference type="InterPro" id="IPR041715">
    <property type="entry name" value="HisRS-like_core"/>
</dbReference>
<feature type="domain" description="Aminoacyl-transfer RNA synthetases class-II family profile" evidence="2">
    <location>
        <begin position="323"/>
        <end position="588"/>
    </location>
</feature>
<dbReference type="AlphaFoldDB" id="A0A0F9IK25"/>
<feature type="coiled-coil region" evidence="1">
    <location>
        <begin position="144"/>
        <end position="171"/>
    </location>
</feature>
<dbReference type="InterPro" id="IPR045864">
    <property type="entry name" value="aa-tRNA-synth_II/BPL/LPL"/>
</dbReference>
<dbReference type="InterPro" id="IPR006195">
    <property type="entry name" value="aa-tRNA-synth_II"/>
</dbReference>
<proteinExistence type="predicted"/>
<protein>
    <recommendedName>
        <fullName evidence="2">Aminoacyl-transfer RNA synthetases class-II family profile domain-containing protein</fullName>
    </recommendedName>
</protein>
<feature type="non-terminal residue" evidence="3">
    <location>
        <position position="588"/>
    </location>
</feature>